<dbReference type="InterPro" id="IPR036179">
    <property type="entry name" value="Ig-like_dom_sf"/>
</dbReference>
<dbReference type="SMART" id="SM00409">
    <property type="entry name" value="IG"/>
    <property type="match status" value="1"/>
</dbReference>
<dbReference type="Gene3D" id="2.60.40.1080">
    <property type="match status" value="1"/>
</dbReference>
<feature type="compositionally biased region" description="Polar residues" evidence="2">
    <location>
        <begin position="791"/>
        <end position="802"/>
    </location>
</feature>
<dbReference type="Pfam" id="PF05345">
    <property type="entry name" value="He_PIG"/>
    <property type="match status" value="1"/>
</dbReference>
<comment type="caution">
    <text evidence="4">The sequence shown here is derived from an EMBL/GenBank/DDBJ whole genome shotgun (WGS) entry which is preliminary data.</text>
</comment>
<reference evidence="4" key="2">
    <citation type="submission" date="2021-04" db="EMBL/GenBank/DDBJ databases">
        <authorList>
            <person name="Gilroy R."/>
        </authorList>
    </citation>
    <scope>NUCLEOTIDE SEQUENCE</scope>
    <source>
        <strain evidence="4">ChiSjej1B19-5720</strain>
    </source>
</reference>
<dbReference type="InterPro" id="IPR042229">
    <property type="entry name" value="Listeria/Bacterioides_rpt_sf"/>
</dbReference>
<dbReference type="NCBIfam" id="TIGR02543">
    <property type="entry name" value="List_Bact_rpt"/>
    <property type="match status" value="1"/>
</dbReference>
<dbReference type="InterPro" id="IPR008964">
    <property type="entry name" value="Invasin/intimin_cell_adhesion"/>
</dbReference>
<evidence type="ECO:0000259" key="3">
    <source>
        <dbReference type="PROSITE" id="PS50835"/>
    </source>
</evidence>
<dbReference type="GO" id="GO:0030313">
    <property type="term" value="C:cell envelope"/>
    <property type="evidence" value="ECO:0007669"/>
    <property type="project" value="UniProtKB-SubCell"/>
</dbReference>
<evidence type="ECO:0000256" key="2">
    <source>
        <dbReference type="SAM" id="MobiDB-lite"/>
    </source>
</evidence>
<dbReference type="SUPFAM" id="SSF49313">
    <property type="entry name" value="Cadherin-like"/>
    <property type="match status" value="1"/>
</dbReference>
<dbReference type="InterPro" id="IPR044060">
    <property type="entry name" value="Bacterial_rp_domain"/>
</dbReference>
<dbReference type="AlphaFoldDB" id="A0A9D2RVY6"/>
<sequence>GNTLITDSGYWTTDGNGNLMASDAGNYNIAFDADTNTLTLNNANIAGQYDFTYNNVGAGIWAYSRSGAVSLNIQVTGNNVVSGSIGIYALSNGGEVSVTISGGGSLTASGSLNGISIVSEFSSAALAIEGTALKASGSYGDGVQVQAGESSSGSLSVNGGSLTASGNTGIYFHFSAGVSGSGIPSLTVAGNAVVDAKSGGIAHNSSNNLSIQGNSGIVFNGSTGTVYGNASLQDDLIIGEGERLILDNGANLDANGHNVIVDGGTLDEGIKNSLGDSVKYTPTITTTSLPNGTAEAAYSTTLLAEGTAPITWSVTSGSLPEGLSLDASTGVISGTPTAEGGSAFIVEAANDYGFDSREFTLSIDKPVVIPVTGVKLDKTSLTLQETDSATLTATVEPDNATNKNVNWESSDTSIATVDASGKVTAISAGTATITVKTEDYSQTATCKVTVYGKTLIATHPSDTAVTEGKAAVFSVSATGSNLAYQWQESTDKGDTWKNITGADSSSYTIASTAMSMNGNQYRCTVTGAGGTAASNAATLTVNPAQYTVTVETDGHGTASVSPVSAAAGAEIRLTAYPDSGYRFKQWEVVSGGITITGDTFTMPASNVTVKAIFERRIITTYYTLTFDANGGTELPSISRVSGSIVDLSGYKPVREGCTFTGWYADAGLTQKITEIRMTSSKTVYAGWTYDSGAVIEEDGTVILPGADLESTEDDTRIEKGEGEPPVYHWESVSVTINEGNIVTLPSGIVITPAGGSVVAVDGTVTEPDGTVIHPDGRSEKPDGTVIDPDGTTHNPDGSVQSPDGTYLAPGTPVLERAEVHAAGNQVRAVLAGESAGAQGYDYVISENINCINDKDYLQVSKNIEEVETYFRYVPEGTYYVYCHAWLKDESGRKVFSSWSEGKAVEVTAVTPGTPKIQNVRVNQKAKTITVTYTRCENASGYDIILGSRVEKVNGERRPVDYGKRVKKVTKGNTVTVTLRNAKKGTYYMALHAWNRTSENRTKVFSPWSNIKRIVIK</sequence>
<organism evidence="4 5">
    <name type="scientific">Candidatus Blautia faecavium</name>
    <dbReference type="NCBI Taxonomy" id="2838487"/>
    <lineage>
        <taxon>Bacteria</taxon>
        <taxon>Bacillati</taxon>
        <taxon>Bacillota</taxon>
        <taxon>Clostridia</taxon>
        <taxon>Lachnospirales</taxon>
        <taxon>Lachnospiraceae</taxon>
        <taxon>Blautia</taxon>
    </lineage>
</organism>
<dbReference type="SUPFAM" id="SSF48726">
    <property type="entry name" value="Immunoglobulin"/>
    <property type="match status" value="1"/>
</dbReference>
<dbReference type="Proteomes" id="UP000823842">
    <property type="component" value="Unassembled WGS sequence"/>
</dbReference>
<evidence type="ECO:0000256" key="1">
    <source>
        <dbReference type="ARBA" id="ARBA00004196"/>
    </source>
</evidence>
<feature type="domain" description="Ig-like" evidence="3">
    <location>
        <begin position="454"/>
        <end position="540"/>
    </location>
</feature>
<evidence type="ECO:0000313" key="4">
    <source>
        <dbReference type="EMBL" id="HJB28171.1"/>
    </source>
</evidence>
<feature type="region of interest" description="Disordered" evidence="2">
    <location>
        <begin position="767"/>
        <end position="802"/>
    </location>
</feature>
<dbReference type="InterPro" id="IPR007110">
    <property type="entry name" value="Ig-like_dom"/>
</dbReference>
<dbReference type="Pfam" id="PF02368">
    <property type="entry name" value="Big_2"/>
    <property type="match status" value="1"/>
</dbReference>
<gene>
    <name evidence="4" type="ORF">IAA06_05170</name>
</gene>
<dbReference type="SUPFAM" id="SSF49373">
    <property type="entry name" value="Invasin/intimin cell-adhesion fragments"/>
    <property type="match status" value="1"/>
</dbReference>
<dbReference type="GO" id="GO:0016020">
    <property type="term" value="C:membrane"/>
    <property type="evidence" value="ECO:0007669"/>
    <property type="project" value="InterPro"/>
</dbReference>
<dbReference type="SMART" id="SM00635">
    <property type="entry name" value="BID_2"/>
    <property type="match status" value="1"/>
</dbReference>
<protein>
    <submittedName>
        <fullName evidence="4">Ig-like domain-containing protein</fullName>
    </submittedName>
</protein>
<dbReference type="EMBL" id="DWYZ01000099">
    <property type="protein sequence ID" value="HJB28171.1"/>
    <property type="molecule type" value="Genomic_DNA"/>
</dbReference>
<reference evidence="4" key="1">
    <citation type="journal article" date="2021" name="PeerJ">
        <title>Extensive microbial diversity within the chicken gut microbiome revealed by metagenomics and culture.</title>
        <authorList>
            <person name="Gilroy R."/>
            <person name="Ravi A."/>
            <person name="Getino M."/>
            <person name="Pursley I."/>
            <person name="Horton D.L."/>
            <person name="Alikhan N.F."/>
            <person name="Baker D."/>
            <person name="Gharbi K."/>
            <person name="Hall N."/>
            <person name="Watson M."/>
            <person name="Adriaenssens E.M."/>
            <person name="Foster-Nyarko E."/>
            <person name="Jarju S."/>
            <person name="Secka A."/>
            <person name="Antonio M."/>
            <person name="Oren A."/>
            <person name="Chaudhuri R.R."/>
            <person name="La Ragione R."/>
            <person name="Hildebrand F."/>
            <person name="Pallen M.J."/>
        </authorList>
    </citation>
    <scope>NUCLEOTIDE SEQUENCE</scope>
    <source>
        <strain evidence="4">ChiSjej1B19-5720</strain>
    </source>
</reference>
<evidence type="ECO:0000313" key="5">
    <source>
        <dbReference type="Proteomes" id="UP000823842"/>
    </source>
</evidence>
<dbReference type="PROSITE" id="PS50835">
    <property type="entry name" value="IG_LIKE"/>
    <property type="match status" value="1"/>
</dbReference>
<accession>A0A9D2RVY6</accession>
<feature type="non-terminal residue" evidence="4">
    <location>
        <position position="1"/>
    </location>
</feature>
<dbReference type="Gene3D" id="2.60.40.10">
    <property type="entry name" value="Immunoglobulins"/>
    <property type="match status" value="2"/>
</dbReference>
<dbReference type="InterPro" id="IPR013783">
    <property type="entry name" value="Ig-like_fold"/>
</dbReference>
<proteinExistence type="predicted"/>
<comment type="subcellular location">
    <subcellularLocation>
        <location evidence="1">Cell envelope</location>
    </subcellularLocation>
</comment>
<dbReference type="InterPro" id="IPR013378">
    <property type="entry name" value="InlB-like_B-rpt"/>
</dbReference>
<name>A0A9D2RVY6_9FIRM</name>
<dbReference type="InterPro" id="IPR015919">
    <property type="entry name" value="Cadherin-like_sf"/>
</dbReference>
<dbReference type="GO" id="GO:0005509">
    <property type="term" value="F:calcium ion binding"/>
    <property type="evidence" value="ECO:0007669"/>
    <property type="project" value="InterPro"/>
</dbReference>
<dbReference type="InterPro" id="IPR003599">
    <property type="entry name" value="Ig_sub"/>
</dbReference>
<dbReference type="Gene3D" id="2.60.40.4270">
    <property type="entry name" value="Listeria-Bacteroides repeat domain"/>
    <property type="match status" value="1"/>
</dbReference>
<dbReference type="Pfam" id="PF18998">
    <property type="entry name" value="Flg_new_2"/>
    <property type="match status" value="1"/>
</dbReference>
<dbReference type="InterPro" id="IPR003343">
    <property type="entry name" value="Big_2"/>
</dbReference>
<dbReference type="Pfam" id="PF09479">
    <property type="entry name" value="Flg_new"/>
    <property type="match status" value="1"/>
</dbReference>